<dbReference type="PANTHER" id="PTHR13779">
    <property type="entry name" value="WERNER HELICASE-INTERACTING PROTEIN 1 FAMILY MEMBER"/>
    <property type="match status" value="1"/>
</dbReference>
<dbReference type="GO" id="GO:0016887">
    <property type="term" value="F:ATP hydrolysis activity"/>
    <property type="evidence" value="ECO:0007669"/>
    <property type="project" value="InterPro"/>
</dbReference>
<comment type="caution">
    <text evidence="13">The sequence shown here is derived from an EMBL/GenBank/DDBJ whole genome shotgun (WGS) entry which is preliminary data.</text>
</comment>
<dbReference type="InterPro" id="IPR006642">
    <property type="entry name" value="Rad18_UBZ4"/>
</dbReference>
<dbReference type="GO" id="GO:0000731">
    <property type="term" value="P:DNA synthesis involved in DNA repair"/>
    <property type="evidence" value="ECO:0007669"/>
    <property type="project" value="TreeGrafter"/>
</dbReference>
<dbReference type="GO" id="GO:0006271">
    <property type="term" value="P:DNA strand elongation involved in DNA replication"/>
    <property type="evidence" value="ECO:0007669"/>
    <property type="project" value="UniProtKB-ARBA"/>
</dbReference>
<evidence type="ECO:0000256" key="7">
    <source>
        <dbReference type="ARBA" id="ARBA00022833"/>
    </source>
</evidence>
<dbReference type="SMART" id="SM00734">
    <property type="entry name" value="ZnF_Rad18"/>
    <property type="match status" value="1"/>
</dbReference>
<evidence type="ECO:0000256" key="9">
    <source>
        <dbReference type="ARBA" id="ARBA00023204"/>
    </source>
</evidence>
<evidence type="ECO:0000313" key="14">
    <source>
        <dbReference type="Proteomes" id="UP000700596"/>
    </source>
</evidence>
<dbReference type="OrthoDB" id="10265467at2759"/>
<dbReference type="FunFam" id="3.40.50.300:FF:000137">
    <property type="entry name" value="Replication-associated recombination protein A"/>
    <property type="match status" value="1"/>
</dbReference>
<reference evidence="13" key="1">
    <citation type="journal article" date="2021" name="Nat. Commun.">
        <title>Genetic determinants of endophytism in the Arabidopsis root mycobiome.</title>
        <authorList>
            <person name="Mesny F."/>
            <person name="Miyauchi S."/>
            <person name="Thiergart T."/>
            <person name="Pickel B."/>
            <person name="Atanasova L."/>
            <person name="Karlsson M."/>
            <person name="Huettel B."/>
            <person name="Barry K.W."/>
            <person name="Haridas S."/>
            <person name="Chen C."/>
            <person name="Bauer D."/>
            <person name="Andreopoulos W."/>
            <person name="Pangilinan J."/>
            <person name="LaButti K."/>
            <person name="Riley R."/>
            <person name="Lipzen A."/>
            <person name="Clum A."/>
            <person name="Drula E."/>
            <person name="Henrissat B."/>
            <person name="Kohler A."/>
            <person name="Grigoriev I.V."/>
            <person name="Martin F.M."/>
            <person name="Hacquard S."/>
        </authorList>
    </citation>
    <scope>NUCLEOTIDE SEQUENCE</scope>
    <source>
        <strain evidence="13">MPI-CAGE-CH-0243</strain>
    </source>
</reference>
<feature type="domain" description="AAA+ ATPase" evidence="11">
    <location>
        <begin position="152"/>
        <end position="272"/>
    </location>
</feature>
<dbReference type="Gene3D" id="3.30.160.60">
    <property type="entry name" value="Classic Zinc Finger"/>
    <property type="match status" value="1"/>
</dbReference>
<evidence type="ECO:0000256" key="2">
    <source>
        <dbReference type="ARBA" id="ARBA00022705"/>
    </source>
</evidence>
<keyword evidence="2" id="KW-0235">DNA replication</keyword>
<keyword evidence="5" id="KW-0227">DNA damage</keyword>
<dbReference type="InterPro" id="IPR027417">
    <property type="entry name" value="P-loop_NTPase"/>
</dbReference>
<protein>
    <submittedName>
        <fullName evidence="13">DNA polymerase III, clamp loader complex, gamma/delta/delta subunit</fullName>
    </submittedName>
</protein>
<dbReference type="FunFam" id="1.20.272.10:FF:000001">
    <property type="entry name" value="Putative AAA family ATPase"/>
    <property type="match status" value="1"/>
</dbReference>
<dbReference type="InterPro" id="IPR008921">
    <property type="entry name" value="DNA_pol3_clamp-load_cplx_C"/>
</dbReference>
<dbReference type="PANTHER" id="PTHR13779:SF7">
    <property type="entry name" value="ATPASE WRNIP1"/>
    <property type="match status" value="1"/>
</dbReference>
<evidence type="ECO:0000259" key="11">
    <source>
        <dbReference type="SMART" id="SM00382"/>
    </source>
</evidence>
<accession>A0A9P9DMI6</accession>
<sequence>MVQCPVCERQVKETKINEHIDEGCQNYLIEENGDRNGVETPNPSKTHSFFALRPPNSTANTPDECPEIFRGATDSPIATKRTLGETEEQPQPDGERSFSPPPPKRAKFTKTGVPLKNAPLAERMRPDTFDHVQGQAIVGKHGIIRKMLDTNSLQSMILWGDPGTGKTTIARLVASASGARYEEINSATHGLPDIRKIFKDALGEMQLTGRKTVLFCDEIHRYKKDQQDIFLGPIEAGQVILIGATTENPSFKVNNALLSRCRTFQLAKLTEDNVIQILKRAKEAEGCTSPLLDDQMLRRFAACAEGDARTALNFLSLGMGLAVNPDITAEDMTKELRMTLLYDRNGDNHYNNISALHKSIRGSDPNAAIFYLKRMLNAGEDPLYIGRRLIVVASEDVGLADNTMLPLATAAYFACQHLGMPECQINLAHCVVALCLSPKSTRAYRAVANVEAALREPGVAGLPVPVHLRNAPTSLMKDLGYGAKYKYNPDYVDGRVQQEYLPEEIQGRQFLEDSDFGNKVDDDLKDELVPEIDD</sequence>
<name>A0A9P9DMI6_9PLEO</name>
<dbReference type="FunFam" id="1.10.3710.10:FF:000005">
    <property type="entry name" value="AAA family ATPase, putative"/>
    <property type="match status" value="1"/>
</dbReference>
<dbReference type="Gene3D" id="3.40.50.300">
    <property type="entry name" value="P-loop containing nucleotide triphosphate hydrolases"/>
    <property type="match status" value="1"/>
</dbReference>
<dbReference type="GO" id="GO:0008270">
    <property type="term" value="F:zinc ion binding"/>
    <property type="evidence" value="ECO:0007669"/>
    <property type="project" value="UniProtKB-KW"/>
</dbReference>
<dbReference type="AlphaFoldDB" id="A0A9P9DMI6"/>
<dbReference type="Gene3D" id="1.10.3710.10">
    <property type="entry name" value="DNA polymerase III clamp loader subunits, C-terminal domain"/>
    <property type="match status" value="1"/>
</dbReference>
<keyword evidence="9" id="KW-0234">DNA repair</keyword>
<feature type="region of interest" description="Disordered" evidence="10">
    <location>
        <begin position="512"/>
        <end position="534"/>
    </location>
</feature>
<gene>
    <name evidence="13" type="ORF">B0J11DRAFT_580980</name>
</gene>
<feature type="domain" description="UBZ4-type" evidence="12">
    <location>
        <begin position="1"/>
        <end position="25"/>
    </location>
</feature>
<keyword evidence="4" id="KW-0547">Nucleotide-binding</keyword>
<dbReference type="Proteomes" id="UP000700596">
    <property type="component" value="Unassembled WGS sequence"/>
</dbReference>
<dbReference type="InterPro" id="IPR032423">
    <property type="entry name" value="AAA_assoc_2"/>
</dbReference>
<dbReference type="Gene3D" id="1.10.8.60">
    <property type="match status" value="1"/>
</dbReference>
<proteinExistence type="inferred from homology"/>
<feature type="compositionally biased region" description="Basic and acidic residues" evidence="10">
    <location>
        <begin position="516"/>
        <end position="528"/>
    </location>
</feature>
<dbReference type="Gene3D" id="1.20.272.10">
    <property type="match status" value="1"/>
</dbReference>
<evidence type="ECO:0000256" key="4">
    <source>
        <dbReference type="ARBA" id="ARBA00022741"/>
    </source>
</evidence>
<evidence type="ECO:0000256" key="8">
    <source>
        <dbReference type="ARBA" id="ARBA00022840"/>
    </source>
</evidence>
<evidence type="ECO:0000256" key="3">
    <source>
        <dbReference type="ARBA" id="ARBA00022723"/>
    </source>
</evidence>
<keyword evidence="6" id="KW-0863">Zinc-finger</keyword>
<dbReference type="GO" id="GO:0005524">
    <property type="term" value="F:ATP binding"/>
    <property type="evidence" value="ECO:0007669"/>
    <property type="project" value="UniProtKB-KW"/>
</dbReference>
<evidence type="ECO:0000256" key="1">
    <source>
        <dbReference type="ARBA" id="ARBA00008959"/>
    </source>
</evidence>
<dbReference type="InterPro" id="IPR003959">
    <property type="entry name" value="ATPase_AAA_core"/>
</dbReference>
<dbReference type="Pfam" id="PF12002">
    <property type="entry name" value="MgsA_C"/>
    <property type="match status" value="1"/>
</dbReference>
<dbReference type="GO" id="GO:0008047">
    <property type="term" value="F:enzyme activator activity"/>
    <property type="evidence" value="ECO:0007669"/>
    <property type="project" value="TreeGrafter"/>
</dbReference>
<dbReference type="GO" id="GO:0017116">
    <property type="term" value="F:single-stranded DNA helicase activity"/>
    <property type="evidence" value="ECO:0007669"/>
    <property type="project" value="TreeGrafter"/>
</dbReference>
<dbReference type="Pfam" id="PF00004">
    <property type="entry name" value="AAA"/>
    <property type="match status" value="1"/>
</dbReference>
<dbReference type="InterPro" id="IPR021886">
    <property type="entry name" value="MgsA_C"/>
</dbReference>
<organism evidence="13 14">
    <name type="scientific">Dendryphion nanum</name>
    <dbReference type="NCBI Taxonomy" id="256645"/>
    <lineage>
        <taxon>Eukaryota</taxon>
        <taxon>Fungi</taxon>
        <taxon>Dikarya</taxon>
        <taxon>Ascomycota</taxon>
        <taxon>Pezizomycotina</taxon>
        <taxon>Dothideomycetes</taxon>
        <taxon>Pleosporomycetidae</taxon>
        <taxon>Pleosporales</taxon>
        <taxon>Torulaceae</taxon>
        <taxon>Dendryphion</taxon>
    </lineage>
</organism>
<dbReference type="CDD" id="cd18139">
    <property type="entry name" value="HLD_clamp_RarA"/>
    <property type="match status" value="1"/>
</dbReference>
<evidence type="ECO:0000256" key="10">
    <source>
        <dbReference type="SAM" id="MobiDB-lite"/>
    </source>
</evidence>
<keyword evidence="8" id="KW-0067">ATP-binding</keyword>
<dbReference type="InterPro" id="IPR003593">
    <property type="entry name" value="AAA+_ATPase"/>
</dbReference>
<dbReference type="Pfam" id="PF16193">
    <property type="entry name" value="AAA_assoc_2"/>
    <property type="match status" value="1"/>
</dbReference>
<evidence type="ECO:0000256" key="6">
    <source>
        <dbReference type="ARBA" id="ARBA00022771"/>
    </source>
</evidence>
<dbReference type="CDD" id="cd00009">
    <property type="entry name" value="AAA"/>
    <property type="match status" value="1"/>
</dbReference>
<keyword evidence="14" id="KW-1185">Reference proteome</keyword>
<dbReference type="SUPFAM" id="SSF52540">
    <property type="entry name" value="P-loop containing nucleoside triphosphate hydrolases"/>
    <property type="match status" value="1"/>
</dbReference>
<dbReference type="InterPro" id="IPR051314">
    <property type="entry name" value="AAA_ATPase_RarA/MGS1/WRNIP1"/>
</dbReference>
<feature type="region of interest" description="Disordered" evidence="10">
    <location>
        <begin position="83"/>
        <end position="110"/>
    </location>
</feature>
<evidence type="ECO:0000313" key="13">
    <source>
        <dbReference type="EMBL" id="KAH7122260.1"/>
    </source>
</evidence>
<dbReference type="SUPFAM" id="SSF48019">
    <property type="entry name" value="post-AAA+ oligomerization domain-like"/>
    <property type="match status" value="1"/>
</dbReference>
<dbReference type="SMART" id="SM00382">
    <property type="entry name" value="AAA"/>
    <property type="match status" value="1"/>
</dbReference>
<comment type="similarity">
    <text evidence="1">Belongs to the AAA ATPase family. RarA/MGS1/WRNIP1 subfamily.</text>
</comment>
<keyword evidence="7" id="KW-0862">Zinc</keyword>
<evidence type="ECO:0000259" key="12">
    <source>
        <dbReference type="SMART" id="SM00734"/>
    </source>
</evidence>
<evidence type="ECO:0000256" key="5">
    <source>
        <dbReference type="ARBA" id="ARBA00022763"/>
    </source>
</evidence>
<dbReference type="GO" id="GO:0003677">
    <property type="term" value="F:DNA binding"/>
    <property type="evidence" value="ECO:0007669"/>
    <property type="project" value="InterPro"/>
</dbReference>
<keyword evidence="3" id="KW-0479">Metal-binding</keyword>
<dbReference type="GO" id="GO:0005634">
    <property type="term" value="C:nucleus"/>
    <property type="evidence" value="ECO:0007669"/>
    <property type="project" value="TreeGrafter"/>
</dbReference>
<dbReference type="EMBL" id="JAGMWT010000009">
    <property type="protein sequence ID" value="KAH7122260.1"/>
    <property type="molecule type" value="Genomic_DNA"/>
</dbReference>